<comment type="caution">
    <text evidence="4">The sequence shown here is derived from an EMBL/GenBank/DDBJ whole genome shotgun (WGS) entry which is preliminary data.</text>
</comment>
<dbReference type="RefSeq" id="WP_146560825.1">
    <property type="nucleotide sequence ID" value="NZ_VIGW01000004.1"/>
</dbReference>
<dbReference type="Gene3D" id="3.90.226.10">
    <property type="entry name" value="2-enoyl-CoA Hydratase, Chain A, domain 1"/>
    <property type="match status" value="1"/>
</dbReference>
<comment type="similarity">
    <text evidence="1">Belongs to the enoyl-CoA hydratase/isomerase family.</text>
</comment>
<gene>
    <name evidence="4" type="ORF">FK529_09935</name>
</gene>
<dbReference type="Pfam" id="PF16113">
    <property type="entry name" value="ECH_2"/>
    <property type="match status" value="1"/>
</dbReference>
<dbReference type="PANTHER" id="PTHR42964">
    <property type="entry name" value="ENOYL-COA HYDRATASE"/>
    <property type="match status" value="1"/>
</dbReference>
<organism evidence="4 5">
    <name type="scientific">Tsukamurella asaccharolytica</name>
    <dbReference type="NCBI Taxonomy" id="2592067"/>
    <lineage>
        <taxon>Bacteria</taxon>
        <taxon>Bacillati</taxon>
        <taxon>Actinomycetota</taxon>
        <taxon>Actinomycetes</taxon>
        <taxon>Mycobacteriales</taxon>
        <taxon>Tsukamurellaceae</taxon>
        <taxon>Tsukamurella</taxon>
    </lineage>
</organism>
<feature type="compositionally biased region" description="Gly residues" evidence="2">
    <location>
        <begin position="75"/>
        <end position="96"/>
    </location>
</feature>
<feature type="domain" description="Enoyl-CoA hydratase/isomerase" evidence="3">
    <location>
        <begin position="17"/>
        <end position="270"/>
    </location>
</feature>
<evidence type="ECO:0000256" key="2">
    <source>
        <dbReference type="SAM" id="MobiDB-lite"/>
    </source>
</evidence>
<dbReference type="InterPro" id="IPR014748">
    <property type="entry name" value="Enoyl-CoA_hydra_C"/>
</dbReference>
<dbReference type="InterPro" id="IPR045004">
    <property type="entry name" value="ECH_dom"/>
</dbReference>
<dbReference type="InterPro" id="IPR029045">
    <property type="entry name" value="ClpP/crotonase-like_dom_sf"/>
</dbReference>
<dbReference type="SUPFAM" id="SSF52096">
    <property type="entry name" value="ClpP/crotonase"/>
    <property type="match status" value="1"/>
</dbReference>
<proteinExistence type="inferred from homology"/>
<feature type="region of interest" description="Disordered" evidence="2">
    <location>
        <begin position="74"/>
        <end position="97"/>
    </location>
</feature>
<dbReference type="AlphaFoldDB" id="A0A5C5RA04"/>
<dbReference type="EMBL" id="VIGW01000004">
    <property type="protein sequence ID" value="TWS19502.1"/>
    <property type="molecule type" value="Genomic_DNA"/>
</dbReference>
<protein>
    <submittedName>
        <fullName evidence="4">Enoyl-CoA hydratase family protein</fullName>
    </submittedName>
</protein>
<accession>A0A5C5RA04</accession>
<evidence type="ECO:0000259" key="3">
    <source>
        <dbReference type="Pfam" id="PF16113"/>
    </source>
</evidence>
<evidence type="ECO:0000256" key="1">
    <source>
        <dbReference type="ARBA" id="ARBA00005254"/>
    </source>
</evidence>
<keyword evidence="5" id="KW-1185">Reference proteome</keyword>
<dbReference type="NCBIfam" id="NF005879">
    <property type="entry name" value="PRK07827.1"/>
    <property type="match status" value="1"/>
</dbReference>
<dbReference type="CDD" id="cd06558">
    <property type="entry name" value="crotonase-like"/>
    <property type="match status" value="1"/>
</dbReference>
<dbReference type="Proteomes" id="UP000317291">
    <property type="component" value="Unassembled WGS sequence"/>
</dbReference>
<dbReference type="Gene3D" id="1.10.12.10">
    <property type="entry name" value="Lyase 2-enoyl-coa Hydratase, Chain A, domain 2"/>
    <property type="match status" value="1"/>
</dbReference>
<dbReference type="PANTHER" id="PTHR42964:SF1">
    <property type="entry name" value="POLYKETIDE BIOSYNTHESIS ENOYL-COA HYDRATASE PKSH-RELATED"/>
    <property type="match status" value="1"/>
</dbReference>
<dbReference type="InterPro" id="IPR051683">
    <property type="entry name" value="Enoyl-CoA_Hydratase/Isomerase"/>
</dbReference>
<name>A0A5C5RA04_9ACTN</name>
<evidence type="ECO:0000313" key="4">
    <source>
        <dbReference type="EMBL" id="TWS19502.1"/>
    </source>
</evidence>
<sequence>MTDDALIRYETRNGAAYLTIDSPHNRNAISQRLLADLRAGLERAAADDAARAVVLTHTGTTFCAGADLKEAASGAGSGASGPNGSGAGSGASGPNGSGAKSRTLAMIGAMRGIIECPKPVIAQIDGHVRAGGFGLIGACDFVFAGPAASFAVTEARIGVAPAMVSLVLLPHLPSRVASTLLLTGRRFDAAEAAGHGLITAAVADPAAAVAEQLAELRLCSPQGLRETKQILWHDVLRSFDERADSLGEQSARLFGSAESIEGITAFLQKRAPSWAEPLPAE</sequence>
<dbReference type="OrthoDB" id="370015at2"/>
<reference evidence="4 5" key="1">
    <citation type="submission" date="2019-06" db="EMBL/GenBank/DDBJ databases">
        <title>Tsukamurella conjunctivitidis sp. nov., Tsukamurella assacharolytica sp. nov. and Tsukamurella sputae sp. nov. isolated from patients with conjunctivitis, bacteraemia (lymphoma) and respiratory infection (sputum) in Hong Kong.</title>
        <authorList>
            <person name="Teng J.L.L."/>
            <person name="Lee H.H."/>
            <person name="Fong J.Y.H."/>
            <person name="Fok K.M.N."/>
            <person name="Lau S.K.P."/>
            <person name="Woo P.C.Y."/>
        </authorList>
    </citation>
    <scope>NUCLEOTIDE SEQUENCE [LARGE SCALE GENOMIC DNA]</scope>
    <source>
        <strain evidence="4 5">HKU71</strain>
    </source>
</reference>
<evidence type="ECO:0000313" key="5">
    <source>
        <dbReference type="Proteomes" id="UP000317291"/>
    </source>
</evidence>